<dbReference type="InterPro" id="IPR000073">
    <property type="entry name" value="AB_hydrolase_1"/>
</dbReference>
<comment type="caution">
    <text evidence="2">The sequence shown here is derived from an EMBL/GenBank/DDBJ whole genome shotgun (WGS) entry which is preliminary data.</text>
</comment>
<dbReference type="EMBL" id="SLXF01000001">
    <property type="protein sequence ID" value="TCP09624.1"/>
    <property type="molecule type" value="Genomic_DNA"/>
</dbReference>
<evidence type="ECO:0000313" key="2">
    <source>
        <dbReference type="EMBL" id="TCP09624.1"/>
    </source>
</evidence>
<evidence type="ECO:0000259" key="1">
    <source>
        <dbReference type="Pfam" id="PF12697"/>
    </source>
</evidence>
<name>A0AA46DG83_9BURK</name>
<dbReference type="Gene3D" id="3.40.50.1820">
    <property type="entry name" value="alpha/beta hydrolase"/>
    <property type="match status" value="1"/>
</dbReference>
<dbReference type="InterPro" id="IPR029058">
    <property type="entry name" value="AB_hydrolase_fold"/>
</dbReference>
<dbReference type="Pfam" id="PF12697">
    <property type="entry name" value="Abhydrolase_6"/>
    <property type="match status" value="1"/>
</dbReference>
<organism evidence="2 3">
    <name type="scientific">Caldimonas thermodepolymerans</name>
    <dbReference type="NCBI Taxonomy" id="215580"/>
    <lineage>
        <taxon>Bacteria</taxon>
        <taxon>Pseudomonadati</taxon>
        <taxon>Pseudomonadota</taxon>
        <taxon>Betaproteobacteria</taxon>
        <taxon>Burkholderiales</taxon>
        <taxon>Sphaerotilaceae</taxon>
        <taxon>Caldimonas</taxon>
    </lineage>
</organism>
<feature type="domain" description="AB hydrolase-1" evidence="1">
    <location>
        <begin position="14"/>
        <end position="265"/>
    </location>
</feature>
<accession>A0AA46DG83</accession>
<dbReference type="SUPFAM" id="SSF53474">
    <property type="entry name" value="alpha/beta-Hydrolases"/>
    <property type="match status" value="1"/>
</dbReference>
<reference evidence="2 3" key="1">
    <citation type="submission" date="2019-03" db="EMBL/GenBank/DDBJ databases">
        <title>Genomic Encyclopedia of Type Strains, Phase IV (KMG-IV): sequencing the most valuable type-strain genomes for metagenomic binning, comparative biology and taxonomic classification.</title>
        <authorList>
            <person name="Goeker M."/>
        </authorList>
    </citation>
    <scope>NUCLEOTIDE SEQUENCE [LARGE SCALE GENOMIC DNA]</scope>
    <source>
        <strain evidence="2 3">DSM 15264</strain>
    </source>
</reference>
<protein>
    <submittedName>
        <fullName evidence="2">Pimeloyl-ACP methyl ester carboxylesterase</fullName>
    </submittedName>
</protein>
<evidence type="ECO:0000313" key="3">
    <source>
        <dbReference type="Proteomes" id="UP000294772"/>
    </source>
</evidence>
<dbReference type="AlphaFoldDB" id="A0AA46DG83"/>
<dbReference type="InterPro" id="IPR050228">
    <property type="entry name" value="Carboxylesterase_BioH"/>
</dbReference>
<dbReference type="PANTHER" id="PTHR43194">
    <property type="entry name" value="HYDROLASE ALPHA/BETA FOLD FAMILY"/>
    <property type="match status" value="1"/>
</dbReference>
<gene>
    <name evidence="2" type="ORF">EV676_101198</name>
</gene>
<dbReference type="PANTHER" id="PTHR43194:SF2">
    <property type="entry name" value="PEROXISOMAL MEMBRANE PROTEIN LPX1"/>
    <property type="match status" value="1"/>
</dbReference>
<dbReference type="Proteomes" id="UP000294772">
    <property type="component" value="Unassembled WGS sequence"/>
</dbReference>
<proteinExistence type="predicted"/>
<sequence length="282" mass="31925">MRPMAEPTSSPAPIVFSHANGFPAGTYRVLFERFRQHGYEVHAVEKFGHDPRFPVTDNWPYLRDQLVRFIEAEVPGRPAWLVGHSLGGYLSLLACLSRPELVRGVVLLDSPVLYGFKATAVQLAKATGWIHKVSPGRISRQRRNVWTSAEEAYAHFASKPAFARWRPDVLRDYIAAGTYSTGEGQALSFRREVETDIYNSLPHHLPRLLRRRPPQRPVAFIGGTQSKEVRQVGMRATQRLTQGRISWIEGTHLYPFEKPDETVDAVVDWLRRFEAAAQAASI</sequence>